<protein>
    <recommendedName>
        <fullName evidence="1">HNH nuclease domain-containing protein</fullName>
    </recommendedName>
</protein>
<proteinExistence type="predicted"/>
<dbReference type="OrthoDB" id="489287at2"/>
<organism evidence="2 3">
    <name type="scientific">Flavobacterium araucananum</name>
    <dbReference type="NCBI Taxonomy" id="946678"/>
    <lineage>
        <taxon>Bacteria</taxon>
        <taxon>Pseudomonadati</taxon>
        <taxon>Bacteroidota</taxon>
        <taxon>Flavobacteriia</taxon>
        <taxon>Flavobacteriales</taxon>
        <taxon>Flavobacteriaceae</taxon>
        <taxon>Flavobacterium</taxon>
    </lineage>
</organism>
<dbReference type="Pfam" id="PF13395">
    <property type="entry name" value="HNH_4"/>
    <property type="match status" value="1"/>
</dbReference>
<sequence length="348" mass="41323">MNLPHSQQLPVNKLASVFANTSASYKFYWFLAILELVEEGNTNIEKRRLFSRMISNSWYTVNYFHVSFGKQDLIQDSVRAIIQIENLTINENRKTLNTVLEKTNKTETIKILNHFDKNVPHWFISSWFSGNRNEIYSLSQNFDHGCLYRLEKDFIEINPIWISYLQSNAKILKDFCFWNLSLFLQKRNLNVPDIPNKISKSITRKSLVKQTNEYWKLVFNELGSIDCIFTNNRLVFDEKKYALDHFVPHAFVSHDLIWNLIPIDKTFNSSKRDKLPSVNKYFDKFYNLQKTAFEIVKTHNGKNKYIEEYLSIFPNLEDNYEFDYQRFKETIQPLITIASNNGFSFMKD</sequence>
<feature type="domain" description="HNH nuclease" evidence="1">
    <location>
        <begin position="227"/>
        <end position="276"/>
    </location>
</feature>
<reference evidence="2 3" key="1">
    <citation type="submission" date="2016-11" db="EMBL/GenBank/DDBJ databases">
        <title>Whole genomes of Flavobacteriaceae.</title>
        <authorList>
            <person name="Stine C."/>
            <person name="Li C."/>
            <person name="Tadesse D."/>
        </authorList>
    </citation>
    <scope>NUCLEOTIDE SEQUENCE [LARGE SCALE GENOMIC DNA]</scope>
    <source>
        <strain evidence="2 3">DSM 24704</strain>
    </source>
</reference>
<gene>
    <name evidence="2" type="ORF">B0A64_00025</name>
</gene>
<evidence type="ECO:0000313" key="3">
    <source>
        <dbReference type="Proteomes" id="UP000214684"/>
    </source>
</evidence>
<name>A0A227PIA5_9FLAO</name>
<evidence type="ECO:0000259" key="1">
    <source>
        <dbReference type="Pfam" id="PF13395"/>
    </source>
</evidence>
<comment type="caution">
    <text evidence="2">The sequence shown here is derived from an EMBL/GenBank/DDBJ whole genome shotgun (WGS) entry which is preliminary data.</text>
</comment>
<dbReference type="AlphaFoldDB" id="A0A227PIA5"/>
<accession>A0A227PIA5</accession>
<evidence type="ECO:0000313" key="2">
    <source>
        <dbReference type="EMBL" id="OXG09651.1"/>
    </source>
</evidence>
<dbReference type="EMBL" id="MUGS01000001">
    <property type="protein sequence ID" value="OXG09651.1"/>
    <property type="molecule type" value="Genomic_DNA"/>
</dbReference>
<keyword evidence="3" id="KW-1185">Reference proteome</keyword>
<dbReference type="Proteomes" id="UP000214684">
    <property type="component" value="Unassembled WGS sequence"/>
</dbReference>
<dbReference type="InterPro" id="IPR003615">
    <property type="entry name" value="HNH_nuc"/>
</dbReference>
<dbReference type="RefSeq" id="WP_089477511.1">
    <property type="nucleotide sequence ID" value="NZ_MUGS01000001.1"/>
</dbReference>